<dbReference type="AlphaFoldDB" id="A0A5E4LML0"/>
<keyword evidence="2 6" id="KW-0689">Ribosomal protein</keyword>
<gene>
    <name evidence="6" type="ORF">LFW2832_00274</name>
</gene>
<dbReference type="SMART" id="SM01402">
    <property type="entry name" value="Ribosomal_S27"/>
    <property type="match status" value="1"/>
</dbReference>
<feature type="domain" description="Small ribosomal subunit protein eS31" evidence="5">
    <location>
        <begin position="20"/>
        <end position="54"/>
    </location>
</feature>
<reference evidence="6 7" key="1">
    <citation type="submission" date="2019-08" db="EMBL/GenBank/DDBJ databases">
        <authorList>
            <person name="Vazquez-Campos X."/>
        </authorList>
    </citation>
    <scope>NUCLEOTIDE SEQUENCE [LARGE SCALE GENOMIC DNA]</scope>
    <source>
        <strain evidence="6">LFW-283_2</strain>
    </source>
</reference>
<accession>A0A5E4LML0</accession>
<organism evidence="6 7">
    <name type="scientific">Candidatus Bilamarchaeum dharawalense</name>
    <dbReference type="NCBI Taxonomy" id="2885759"/>
    <lineage>
        <taxon>Archaea</taxon>
        <taxon>Candidatus Micrarchaeota</taxon>
        <taxon>Candidatus Micrarchaeia</taxon>
        <taxon>Candidatus Anstonellales</taxon>
        <taxon>Candidatus Bilamarchaeaceae</taxon>
        <taxon>Candidatus Bilamarchaeum</taxon>
    </lineage>
</organism>
<dbReference type="GO" id="GO:1990904">
    <property type="term" value="C:ribonucleoprotein complex"/>
    <property type="evidence" value="ECO:0007669"/>
    <property type="project" value="UniProtKB-KW"/>
</dbReference>
<evidence type="ECO:0000256" key="2">
    <source>
        <dbReference type="ARBA" id="ARBA00022980"/>
    </source>
</evidence>
<dbReference type="SUPFAM" id="SSF57829">
    <property type="entry name" value="Zn-binding ribosomal proteins"/>
    <property type="match status" value="1"/>
</dbReference>
<dbReference type="GO" id="GO:0006412">
    <property type="term" value="P:translation"/>
    <property type="evidence" value="ECO:0007669"/>
    <property type="project" value="InterPro"/>
</dbReference>
<evidence type="ECO:0000313" key="7">
    <source>
        <dbReference type="Proteomes" id="UP000789941"/>
    </source>
</evidence>
<feature type="region of interest" description="Disordered" evidence="4">
    <location>
        <begin position="1"/>
        <end position="25"/>
    </location>
</feature>
<dbReference type="Pfam" id="PF01599">
    <property type="entry name" value="Ribosomal_S27"/>
    <property type="match status" value="1"/>
</dbReference>
<dbReference type="Gene3D" id="6.20.50.180">
    <property type="match status" value="1"/>
</dbReference>
<evidence type="ECO:0000256" key="3">
    <source>
        <dbReference type="ARBA" id="ARBA00023274"/>
    </source>
</evidence>
<evidence type="ECO:0000256" key="4">
    <source>
        <dbReference type="SAM" id="MobiDB-lite"/>
    </source>
</evidence>
<keyword evidence="1" id="KW-0862">Zinc</keyword>
<evidence type="ECO:0000256" key="1">
    <source>
        <dbReference type="ARBA" id="ARBA00022833"/>
    </source>
</evidence>
<protein>
    <submittedName>
        <fullName evidence="6">30S ribosomal protein S27ae</fullName>
    </submittedName>
</protein>
<name>A0A5E4LML0_9ARCH</name>
<dbReference type="GO" id="GO:0005840">
    <property type="term" value="C:ribosome"/>
    <property type="evidence" value="ECO:0007669"/>
    <property type="project" value="UniProtKB-KW"/>
</dbReference>
<dbReference type="InterPro" id="IPR011332">
    <property type="entry name" value="Ribosomal_zn-bd"/>
</dbReference>
<evidence type="ECO:0000313" key="6">
    <source>
        <dbReference type="EMBL" id="VVC03290.1"/>
    </source>
</evidence>
<dbReference type="EMBL" id="CABMJJ010000007">
    <property type="protein sequence ID" value="VVC03290.1"/>
    <property type="molecule type" value="Genomic_DNA"/>
</dbReference>
<evidence type="ECO:0000259" key="5">
    <source>
        <dbReference type="SMART" id="SM01402"/>
    </source>
</evidence>
<sequence>MADDKKKPAAAPAAKKKEKKPNAYKPGKACPKCGAGVRLAEHKDRRSCGKCGYFEKK</sequence>
<dbReference type="Proteomes" id="UP000789941">
    <property type="component" value="Unassembled WGS sequence"/>
</dbReference>
<dbReference type="InterPro" id="IPR002906">
    <property type="entry name" value="Ribosomal_eS31"/>
</dbReference>
<proteinExistence type="predicted"/>
<dbReference type="GO" id="GO:0003735">
    <property type="term" value="F:structural constituent of ribosome"/>
    <property type="evidence" value="ECO:0007669"/>
    <property type="project" value="InterPro"/>
</dbReference>
<keyword evidence="3" id="KW-0687">Ribonucleoprotein</keyword>
<comment type="caution">
    <text evidence="6">The sequence shown here is derived from an EMBL/GenBank/DDBJ whole genome shotgun (WGS) entry which is preliminary data.</text>
</comment>